<dbReference type="PANTHER" id="PTHR34293:SF1">
    <property type="entry name" value="HTH-TYPE TRANSCRIPTIONAL REGULATOR TRMBL2"/>
    <property type="match status" value="1"/>
</dbReference>
<comment type="caution">
    <text evidence="2">The sequence shown here is derived from an EMBL/GenBank/DDBJ whole genome shotgun (WGS) entry which is preliminary data.</text>
</comment>
<gene>
    <name evidence="2" type="ORF">A3A97_02630</name>
</gene>
<dbReference type="Proteomes" id="UP000176951">
    <property type="component" value="Unassembled WGS sequence"/>
</dbReference>
<name>A0A1G2PWM0_9BACT</name>
<reference evidence="2 3" key="1">
    <citation type="journal article" date="2016" name="Nat. Commun.">
        <title>Thousands of microbial genomes shed light on interconnected biogeochemical processes in an aquifer system.</title>
        <authorList>
            <person name="Anantharaman K."/>
            <person name="Brown C.T."/>
            <person name="Hug L.A."/>
            <person name="Sharon I."/>
            <person name="Castelle C.J."/>
            <person name="Probst A.J."/>
            <person name="Thomas B.C."/>
            <person name="Singh A."/>
            <person name="Wilkins M.J."/>
            <person name="Karaoz U."/>
            <person name="Brodie E.L."/>
            <person name="Williams K.H."/>
            <person name="Hubbard S.S."/>
            <person name="Banfield J.F."/>
        </authorList>
    </citation>
    <scope>NUCLEOTIDE SEQUENCE [LARGE SCALE GENOMIC DNA]</scope>
</reference>
<evidence type="ECO:0000259" key="1">
    <source>
        <dbReference type="Pfam" id="PF01978"/>
    </source>
</evidence>
<dbReference type="InterPro" id="IPR051797">
    <property type="entry name" value="TrmB-like"/>
</dbReference>
<feature type="domain" description="Transcription regulator TrmB N-terminal" evidence="1">
    <location>
        <begin position="10"/>
        <end position="77"/>
    </location>
</feature>
<dbReference type="Gene3D" id="1.10.10.10">
    <property type="entry name" value="Winged helix-like DNA-binding domain superfamily/Winged helix DNA-binding domain"/>
    <property type="match status" value="1"/>
</dbReference>
<dbReference type="SUPFAM" id="SSF46785">
    <property type="entry name" value="Winged helix' DNA-binding domain"/>
    <property type="match status" value="1"/>
</dbReference>
<proteinExistence type="predicted"/>
<evidence type="ECO:0000313" key="3">
    <source>
        <dbReference type="Proteomes" id="UP000176951"/>
    </source>
</evidence>
<dbReference type="InterPro" id="IPR002831">
    <property type="entry name" value="Tscrpt_reg_TrmB_N"/>
</dbReference>
<dbReference type="AlphaFoldDB" id="A0A1G2PWM0"/>
<protein>
    <recommendedName>
        <fullName evidence="1">Transcription regulator TrmB N-terminal domain-containing protein</fullName>
    </recommendedName>
</protein>
<dbReference type="InterPro" id="IPR036390">
    <property type="entry name" value="WH_DNA-bd_sf"/>
</dbReference>
<dbReference type="EMBL" id="MHSW01000015">
    <property type="protein sequence ID" value="OHA51982.1"/>
    <property type="molecule type" value="Genomic_DNA"/>
</dbReference>
<sequence>MDEKQLHTILENIGLSRKEAKIYLALLDYPESTLADIVRKTRMPRMTCHSILEKLFTGGFIDIIIKRKRKFFIVIPPKQLLDRLSQQLQEFRDALPRLEKHHRILRDMPRVHYFNGKEGLRLIFWRLLQEQRPFVVITEIEDMEKIAPEYFHDFIDQRIAKRIPIKMLTNRTSGSLKMKERDMQEFRQTRFIPRNYEFHTATYVSGNLVAIISLRRNPPTALIIEDSDVAKTYRMYFDLIWEQTEIR</sequence>
<dbReference type="InterPro" id="IPR036388">
    <property type="entry name" value="WH-like_DNA-bd_sf"/>
</dbReference>
<evidence type="ECO:0000313" key="2">
    <source>
        <dbReference type="EMBL" id="OHA51982.1"/>
    </source>
</evidence>
<organism evidence="2 3">
    <name type="scientific">Candidatus Terrybacteria bacterium RIFCSPLOWO2_01_FULL_40_23</name>
    <dbReference type="NCBI Taxonomy" id="1802366"/>
    <lineage>
        <taxon>Bacteria</taxon>
        <taxon>Candidatus Terryibacteriota</taxon>
    </lineage>
</organism>
<dbReference type="Pfam" id="PF01978">
    <property type="entry name" value="TrmB"/>
    <property type="match status" value="1"/>
</dbReference>
<dbReference type="PANTHER" id="PTHR34293">
    <property type="entry name" value="HTH-TYPE TRANSCRIPTIONAL REGULATOR TRMBL2"/>
    <property type="match status" value="1"/>
</dbReference>
<accession>A0A1G2PWM0</accession>